<feature type="domain" description="Methyltransferase type 11" evidence="5">
    <location>
        <begin position="15"/>
        <end position="108"/>
    </location>
</feature>
<dbReference type="CDD" id="cd02440">
    <property type="entry name" value="AdoMet_MTases"/>
    <property type="match status" value="1"/>
</dbReference>
<dbReference type="Proteomes" id="UP000032803">
    <property type="component" value="Chromosome I"/>
</dbReference>
<dbReference type="Pfam" id="PF08241">
    <property type="entry name" value="Methyltransf_11"/>
    <property type="match status" value="1"/>
</dbReference>
<evidence type="ECO:0000256" key="2">
    <source>
        <dbReference type="ARBA" id="ARBA00022603"/>
    </source>
</evidence>
<dbReference type="PATRIC" id="fig|449.7.peg.904"/>
<dbReference type="KEGG" id="lha:LHA_0200"/>
<protein>
    <submittedName>
        <fullName evidence="6">Putative methyltransferase</fullName>
    </submittedName>
</protein>
<dbReference type="OrthoDB" id="529208at2"/>
<dbReference type="HOGENOM" id="CLU_1133151_0_0_6"/>
<dbReference type="PANTHER" id="PTHR44307">
    <property type="entry name" value="PHOSPHOETHANOLAMINE METHYLTRANSFERASE"/>
    <property type="match status" value="1"/>
</dbReference>
<sequence>MALLSIAKNKDHCFLDVGCGLGGTAHYVQKQGWGRITGIDIDKNLIDYAKAHYPEIDFVCEDILQAKALVNRSFQCIYSLSAFYCFASQELALKQLSQLAASEGSLVLFDYSKQDNIPIKSPFSWSKTALQFSPILLPELKRQLSSSGWQFKESIDLSQHFICWYTSLLHQFEQKRGLIIHQFNEKAWDIHYSGYEQLLMDLNAQKIGGVVVYASRSHL</sequence>
<dbReference type="STRING" id="449.LHA_0200"/>
<dbReference type="GO" id="GO:0008757">
    <property type="term" value="F:S-adenosylmethionine-dependent methyltransferase activity"/>
    <property type="evidence" value="ECO:0007669"/>
    <property type="project" value="InterPro"/>
</dbReference>
<keyword evidence="7" id="KW-1185">Reference proteome</keyword>
<organism evidence="6 7">
    <name type="scientific">Legionella hackeliae</name>
    <dbReference type="NCBI Taxonomy" id="449"/>
    <lineage>
        <taxon>Bacteria</taxon>
        <taxon>Pseudomonadati</taxon>
        <taxon>Pseudomonadota</taxon>
        <taxon>Gammaproteobacteria</taxon>
        <taxon>Legionellales</taxon>
        <taxon>Legionellaceae</taxon>
        <taxon>Legionella</taxon>
    </lineage>
</organism>
<dbReference type="InterPro" id="IPR029063">
    <property type="entry name" value="SAM-dependent_MTases_sf"/>
</dbReference>
<dbReference type="GO" id="GO:0032259">
    <property type="term" value="P:methylation"/>
    <property type="evidence" value="ECO:0007669"/>
    <property type="project" value="UniProtKB-KW"/>
</dbReference>
<comment type="pathway">
    <text evidence="1">Lipid metabolism.</text>
</comment>
<evidence type="ECO:0000256" key="1">
    <source>
        <dbReference type="ARBA" id="ARBA00005189"/>
    </source>
</evidence>
<dbReference type="PANTHER" id="PTHR44307:SF2">
    <property type="entry name" value="PHOSPHOETHANOLAMINE METHYLTRANSFERASE ISOFORM X1"/>
    <property type="match status" value="1"/>
</dbReference>
<keyword evidence="3 6" id="KW-0808">Transferase</keyword>
<evidence type="ECO:0000256" key="4">
    <source>
        <dbReference type="ARBA" id="ARBA00025707"/>
    </source>
</evidence>
<dbReference type="EMBL" id="LN681225">
    <property type="protein sequence ID" value="CEK09313.1"/>
    <property type="molecule type" value="Genomic_DNA"/>
</dbReference>
<evidence type="ECO:0000259" key="5">
    <source>
        <dbReference type="Pfam" id="PF08241"/>
    </source>
</evidence>
<dbReference type="AlphaFoldDB" id="A0A0A8UKQ4"/>
<evidence type="ECO:0000256" key="3">
    <source>
        <dbReference type="ARBA" id="ARBA00022679"/>
    </source>
</evidence>
<dbReference type="InterPro" id="IPR013216">
    <property type="entry name" value="Methyltransf_11"/>
</dbReference>
<evidence type="ECO:0000313" key="7">
    <source>
        <dbReference type="Proteomes" id="UP000032803"/>
    </source>
</evidence>
<accession>A0A0A8UKQ4</accession>
<keyword evidence="2 6" id="KW-0489">Methyltransferase</keyword>
<proteinExistence type="predicted"/>
<dbReference type="SUPFAM" id="SSF53335">
    <property type="entry name" value="S-adenosyl-L-methionine-dependent methyltransferases"/>
    <property type="match status" value="1"/>
</dbReference>
<dbReference type="Gene3D" id="3.40.50.150">
    <property type="entry name" value="Vaccinia Virus protein VP39"/>
    <property type="match status" value="1"/>
</dbReference>
<comment type="pathway">
    <text evidence="4">Phospholipid metabolism.</text>
</comment>
<name>A0A0A8UKQ4_LEGHA</name>
<dbReference type="RefSeq" id="WP_045104870.1">
    <property type="nucleotide sequence ID" value="NZ_LN681225.1"/>
</dbReference>
<gene>
    <name evidence="6" type="ORF">LHA_0200</name>
</gene>
<evidence type="ECO:0000313" key="6">
    <source>
        <dbReference type="EMBL" id="CEK09313.1"/>
    </source>
</evidence>
<reference evidence="7" key="1">
    <citation type="submission" date="2014-09" db="EMBL/GenBank/DDBJ databases">
        <authorList>
            <person name="Gomez-Valero L."/>
        </authorList>
    </citation>
    <scope>NUCLEOTIDE SEQUENCE [LARGE SCALE GENOMIC DNA]</scope>
    <source>
        <strain evidence="7">ATCC35250</strain>
    </source>
</reference>